<sequence length="74" mass="8461">MAKLFQVKLRLFEPDKPNVRFKPALTTALVKAKTKAEAEQKAKDQLLVIVRKQFTTADAKIVNSISIPFTHYFK</sequence>
<name>A0A1G7T9E5_9SPHI</name>
<proteinExistence type="predicted"/>
<reference evidence="2" key="1">
    <citation type="submission" date="2016-10" db="EMBL/GenBank/DDBJ databases">
        <authorList>
            <person name="Varghese N."/>
            <person name="Submissions S."/>
        </authorList>
    </citation>
    <scope>NUCLEOTIDE SEQUENCE [LARGE SCALE GENOMIC DNA]</scope>
    <source>
        <strain evidence="2">DSM 17933</strain>
    </source>
</reference>
<dbReference type="EMBL" id="FNCH01000005">
    <property type="protein sequence ID" value="SDG31841.1"/>
    <property type="molecule type" value="Genomic_DNA"/>
</dbReference>
<dbReference type="Proteomes" id="UP000199643">
    <property type="component" value="Unassembled WGS sequence"/>
</dbReference>
<organism evidence="1 2">
    <name type="scientific">Pedobacter terrae</name>
    <dbReference type="NCBI Taxonomy" id="405671"/>
    <lineage>
        <taxon>Bacteria</taxon>
        <taxon>Pseudomonadati</taxon>
        <taxon>Bacteroidota</taxon>
        <taxon>Sphingobacteriia</taxon>
        <taxon>Sphingobacteriales</taxon>
        <taxon>Sphingobacteriaceae</taxon>
        <taxon>Pedobacter</taxon>
    </lineage>
</organism>
<dbReference type="OrthoDB" id="9972600at2"/>
<protein>
    <submittedName>
        <fullName evidence="1">Uncharacterized protein</fullName>
    </submittedName>
</protein>
<accession>A0A1G7T9E5</accession>
<dbReference type="STRING" id="405671.SAMN05421827_105119"/>
<gene>
    <name evidence="1" type="ORF">SAMN05421827_105119</name>
</gene>
<evidence type="ECO:0000313" key="2">
    <source>
        <dbReference type="Proteomes" id="UP000199643"/>
    </source>
</evidence>
<keyword evidence="2" id="KW-1185">Reference proteome</keyword>
<evidence type="ECO:0000313" key="1">
    <source>
        <dbReference type="EMBL" id="SDG31841.1"/>
    </source>
</evidence>
<dbReference type="AlphaFoldDB" id="A0A1G7T9E5"/>
<dbReference type="RefSeq" id="WP_090498769.1">
    <property type="nucleotide sequence ID" value="NZ_FNCH01000005.1"/>
</dbReference>